<evidence type="ECO:0000313" key="12">
    <source>
        <dbReference type="Proteomes" id="UP000295367"/>
    </source>
</evidence>
<dbReference type="InterPro" id="IPR027417">
    <property type="entry name" value="P-loop_NTPase"/>
</dbReference>
<dbReference type="InterPro" id="IPR058031">
    <property type="entry name" value="AAA_lid_NorR"/>
</dbReference>
<keyword evidence="7" id="KW-0804">Transcription</keyword>
<dbReference type="Gene3D" id="1.10.10.60">
    <property type="entry name" value="Homeodomain-like"/>
    <property type="match status" value="1"/>
</dbReference>
<dbReference type="InterPro" id="IPR003593">
    <property type="entry name" value="AAA+_ATPase"/>
</dbReference>
<dbReference type="InterPro" id="IPR001789">
    <property type="entry name" value="Sig_transdc_resp-reg_receiver"/>
</dbReference>
<keyword evidence="2" id="KW-0547">Nucleotide-binding</keyword>
<dbReference type="Gene3D" id="3.40.50.300">
    <property type="entry name" value="P-loop containing nucleotide triphosphate hydrolases"/>
    <property type="match status" value="1"/>
</dbReference>
<feature type="modified residue" description="4-aspartylphosphate" evidence="8">
    <location>
        <position position="55"/>
    </location>
</feature>
<evidence type="ECO:0000256" key="2">
    <source>
        <dbReference type="ARBA" id="ARBA00022741"/>
    </source>
</evidence>
<feature type="domain" description="Sigma-54 factor interaction" evidence="9">
    <location>
        <begin position="141"/>
        <end position="370"/>
    </location>
</feature>
<dbReference type="PROSITE" id="PS00675">
    <property type="entry name" value="SIGMA54_INTERACT_1"/>
    <property type="match status" value="1"/>
</dbReference>
<dbReference type="InterPro" id="IPR025662">
    <property type="entry name" value="Sigma_54_int_dom_ATP-bd_1"/>
</dbReference>
<evidence type="ECO:0000256" key="7">
    <source>
        <dbReference type="ARBA" id="ARBA00023163"/>
    </source>
</evidence>
<keyword evidence="6" id="KW-0238">DNA-binding</keyword>
<dbReference type="Pfam" id="PF00158">
    <property type="entry name" value="Sigma54_activat"/>
    <property type="match status" value="1"/>
</dbReference>
<dbReference type="CDD" id="cd00009">
    <property type="entry name" value="AAA"/>
    <property type="match status" value="1"/>
</dbReference>
<dbReference type="SUPFAM" id="SSF52540">
    <property type="entry name" value="P-loop containing nucleoside triphosphate hydrolases"/>
    <property type="match status" value="1"/>
</dbReference>
<evidence type="ECO:0000259" key="10">
    <source>
        <dbReference type="PROSITE" id="PS50110"/>
    </source>
</evidence>
<dbReference type="SUPFAM" id="SSF46689">
    <property type="entry name" value="Homeodomain-like"/>
    <property type="match status" value="1"/>
</dbReference>
<evidence type="ECO:0000256" key="6">
    <source>
        <dbReference type="ARBA" id="ARBA00023125"/>
    </source>
</evidence>
<keyword evidence="12" id="KW-1185">Reference proteome</keyword>
<comment type="caution">
    <text evidence="11">The sequence shown here is derived from an EMBL/GenBank/DDBJ whole genome shotgun (WGS) entry which is preliminary data.</text>
</comment>
<dbReference type="InterPro" id="IPR009057">
    <property type="entry name" value="Homeodomain-like_sf"/>
</dbReference>
<reference evidence="11 12" key="1">
    <citation type="submission" date="2019-03" db="EMBL/GenBank/DDBJ databases">
        <title>Genomic Encyclopedia of Type Strains, Phase IV (KMG-IV): sequencing the most valuable type-strain genomes for metagenomic binning, comparative biology and taxonomic classification.</title>
        <authorList>
            <person name="Goeker M."/>
        </authorList>
    </citation>
    <scope>NUCLEOTIDE SEQUENCE [LARGE SCALE GENOMIC DNA]</scope>
    <source>
        <strain evidence="11 12">DSM 100309</strain>
    </source>
</reference>
<evidence type="ECO:0000313" key="11">
    <source>
        <dbReference type="EMBL" id="TCV89606.1"/>
    </source>
</evidence>
<evidence type="ECO:0000256" key="4">
    <source>
        <dbReference type="ARBA" id="ARBA00023012"/>
    </source>
</evidence>
<keyword evidence="5" id="KW-0805">Transcription regulation</keyword>
<dbReference type="GO" id="GO:0000160">
    <property type="term" value="P:phosphorelay signal transduction system"/>
    <property type="evidence" value="ECO:0007669"/>
    <property type="project" value="UniProtKB-KW"/>
</dbReference>
<dbReference type="EMBL" id="SMCO01000002">
    <property type="protein sequence ID" value="TCV89606.1"/>
    <property type="molecule type" value="Genomic_DNA"/>
</dbReference>
<accession>A0A4R3YC79</accession>
<protein>
    <submittedName>
        <fullName evidence="11">Two-component system response regulator GlrR</fullName>
    </submittedName>
</protein>
<gene>
    <name evidence="11" type="ORF">EDC63_102124</name>
</gene>
<evidence type="ECO:0000256" key="5">
    <source>
        <dbReference type="ARBA" id="ARBA00023015"/>
    </source>
</evidence>
<dbReference type="InterPro" id="IPR025943">
    <property type="entry name" value="Sigma_54_int_dom_ATP-bd_2"/>
</dbReference>
<dbReference type="OrthoDB" id="5288224at2"/>
<dbReference type="InterPro" id="IPR011006">
    <property type="entry name" value="CheY-like_superfamily"/>
</dbReference>
<dbReference type="GO" id="GO:0003677">
    <property type="term" value="F:DNA binding"/>
    <property type="evidence" value="ECO:0007669"/>
    <property type="project" value="UniProtKB-KW"/>
</dbReference>
<evidence type="ECO:0000259" key="9">
    <source>
        <dbReference type="PROSITE" id="PS50045"/>
    </source>
</evidence>
<dbReference type="PROSITE" id="PS50045">
    <property type="entry name" value="SIGMA54_INTERACT_4"/>
    <property type="match status" value="1"/>
</dbReference>
<keyword evidence="3" id="KW-0067">ATP-binding</keyword>
<dbReference type="Proteomes" id="UP000295367">
    <property type="component" value="Unassembled WGS sequence"/>
</dbReference>
<dbReference type="InterPro" id="IPR025944">
    <property type="entry name" value="Sigma_54_int_dom_CS"/>
</dbReference>
<dbReference type="Gene3D" id="1.10.8.60">
    <property type="match status" value="1"/>
</dbReference>
<dbReference type="Pfam" id="PF25601">
    <property type="entry name" value="AAA_lid_14"/>
    <property type="match status" value="1"/>
</dbReference>
<dbReference type="PROSITE" id="PS00676">
    <property type="entry name" value="SIGMA54_INTERACT_2"/>
    <property type="match status" value="1"/>
</dbReference>
<dbReference type="RefSeq" id="WP_124947081.1">
    <property type="nucleotide sequence ID" value="NZ_BHVT01000057.1"/>
</dbReference>
<keyword evidence="1 8" id="KW-0597">Phosphoprotein</keyword>
<dbReference type="SMART" id="SM00448">
    <property type="entry name" value="REC"/>
    <property type="match status" value="1"/>
</dbReference>
<dbReference type="Gene3D" id="3.40.50.2300">
    <property type="match status" value="1"/>
</dbReference>
<organism evidence="11 12">
    <name type="scientific">Sulfurirhabdus autotrophica</name>
    <dbReference type="NCBI Taxonomy" id="1706046"/>
    <lineage>
        <taxon>Bacteria</taxon>
        <taxon>Pseudomonadati</taxon>
        <taxon>Pseudomonadota</taxon>
        <taxon>Betaproteobacteria</taxon>
        <taxon>Nitrosomonadales</taxon>
        <taxon>Sulfuricellaceae</taxon>
        <taxon>Sulfurirhabdus</taxon>
    </lineage>
</organism>
<dbReference type="GO" id="GO:0006355">
    <property type="term" value="P:regulation of DNA-templated transcription"/>
    <property type="evidence" value="ECO:0007669"/>
    <property type="project" value="InterPro"/>
</dbReference>
<dbReference type="SMART" id="SM00382">
    <property type="entry name" value="AAA"/>
    <property type="match status" value="1"/>
</dbReference>
<proteinExistence type="predicted"/>
<dbReference type="SUPFAM" id="SSF52172">
    <property type="entry name" value="CheY-like"/>
    <property type="match status" value="1"/>
</dbReference>
<sequence length="453" mass="49763">MNAYSEILLVDDDTDLLRLLSIRLKAAGYGVTTAESGEKALSHLAVARPQLVITDLRMGGMDGMALFEAIHKNNATLPVIILTAHGSIPDAVAATKQGVFSFLTKPFDSKVLLGQIERALHLSGHGVDDNGGKNNDWRSELITRSPVMEDMLAQAKLVAATDASVFIHGDSGTGKELLAKAIHLASSRHHKPFVGVNCGAIPEALLESELFGHTKGSFTGATQDYNGLFRSANNGTLLLDEIGDMPIALQVKLLRVLQEKQVRPVGSSQSVPVEVRIISATHRELEEEMIAGNFREDLYYRLNVVSLEIPSLAERREDIPLLAAHFLARTAENYGKKIKGYSPEAMEILIGASWPGNVRQLLNVVEQTVALCTTSIISTASVQRALRDKPSKIPSLLDARKQFEREYLTKLLKVTDGNVSQAALMAKRNRTEFYRLLHRYDLDPGLFKSDRDY</sequence>
<evidence type="ECO:0000256" key="8">
    <source>
        <dbReference type="PROSITE-ProRule" id="PRU00169"/>
    </source>
</evidence>
<evidence type="ECO:0000256" key="1">
    <source>
        <dbReference type="ARBA" id="ARBA00022553"/>
    </source>
</evidence>
<feature type="domain" description="Response regulatory" evidence="10">
    <location>
        <begin position="6"/>
        <end position="120"/>
    </location>
</feature>
<evidence type="ECO:0000256" key="3">
    <source>
        <dbReference type="ARBA" id="ARBA00022840"/>
    </source>
</evidence>
<name>A0A4R3YC79_9PROT</name>
<dbReference type="InterPro" id="IPR002078">
    <property type="entry name" value="Sigma_54_int"/>
</dbReference>
<dbReference type="FunFam" id="3.40.50.2300:FF:000018">
    <property type="entry name" value="DNA-binding transcriptional regulator NtrC"/>
    <property type="match status" value="1"/>
</dbReference>
<dbReference type="Pfam" id="PF00072">
    <property type="entry name" value="Response_reg"/>
    <property type="match status" value="1"/>
</dbReference>
<dbReference type="PROSITE" id="PS00688">
    <property type="entry name" value="SIGMA54_INTERACT_3"/>
    <property type="match status" value="1"/>
</dbReference>
<dbReference type="GO" id="GO:0005524">
    <property type="term" value="F:ATP binding"/>
    <property type="evidence" value="ECO:0007669"/>
    <property type="project" value="UniProtKB-KW"/>
</dbReference>
<keyword evidence="4" id="KW-0902">Two-component regulatory system</keyword>
<dbReference type="FunFam" id="3.40.50.300:FF:000006">
    <property type="entry name" value="DNA-binding transcriptional regulator NtrC"/>
    <property type="match status" value="1"/>
</dbReference>
<dbReference type="PROSITE" id="PS50110">
    <property type="entry name" value="RESPONSE_REGULATORY"/>
    <property type="match status" value="1"/>
</dbReference>
<dbReference type="AlphaFoldDB" id="A0A4R3YC79"/>
<dbReference type="PANTHER" id="PTHR32071:SF116">
    <property type="entry name" value="TRANSCRIPTIONAL REGULATORY PROTEIN GLRR"/>
    <property type="match status" value="1"/>
</dbReference>
<dbReference type="PANTHER" id="PTHR32071">
    <property type="entry name" value="TRANSCRIPTIONAL REGULATORY PROTEIN"/>
    <property type="match status" value="1"/>
</dbReference>